<feature type="repeat" description="WD" evidence="3">
    <location>
        <begin position="748"/>
        <end position="781"/>
    </location>
</feature>
<feature type="compositionally biased region" description="Polar residues" evidence="4">
    <location>
        <begin position="220"/>
        <end position="230"/>
    </location>
</feature>
<sequence>MSAVEFLAIHNVTSRKSSLPAISLVEHVETVRTQAGAVSARAAEPVQWRGHGGRHPTNSSVEFDRQLDKISIWLEQWDHDTSGESKGMFVNPTVSAGKPSVRHTQSRLNEQAGFGSIGKWRCAVLEAILRRSNYTQFQFLYTVMQPSLHRDFMYTANTRFPDIEFKPISTHISRELKDKLSRLRLDTFHRVKSAYLQTDNGHTLKLPSLDAPDTHITKSPYKSRQSQKPKTVSGKRRLPRSLTMHASSLSVGNEGMTTDRRYPDTSRTDQSEPVTSDAVSRFIEMPVRRHIQDEKSPRRVHSHPTPREPSVTESPLKDFRERRRTISKVILTAGTPRKESKTSARKALLSLSAAERLAFIYEQDLPEEANELIGWYTQQWNDTKKNEFFHKLLLKLDQRQHYFISSFLALKQHKDFISQLPENISLKILSYLSPKELVEVSRVSKSWRRLTNHNSLWEEKCREVKLEVPVSDNPIWKRVFRDNVYLKINWNSGDCRITDFKGHTQSVFAVTLSGDRLASGGADKTVRVWDIRTGEQLQVLKGHTKGVWCLQFFTEHLLVSGSFDTTIRIWNLRTGTTSRTLLGHVGSVWALVRRGNILVSGSQDRTAKVWDVNRCLLLTTLYGHNAAIFAVDMNESGSLVITGSADRSVRMWVTDTGKCTKVIWVSQTTSIMSVSYSHGYVACAYGSTICLYHGSKLIKTFNEHRKRVETVKLRISNAETGEGMIVSGGRDALVKYWDTTKDDSVQTFSGHSENVNCLHIDELRIASASYDHKIRLWDFNI</sequence>
<feature type="region of interest" description="Disordered" evidence="4">
    <location>
        <begin position="202"/>
        <end position="318"/>
    </location>
</feature>
<organism evidence="6 7">
    <name type="scientific">Batillaria attramentaria</name>
    <dbReference type="NCBI Taxonomy" id="370345"/>
    <lineage>
        <taxon>Eukaryota</taxon>
        <taxon>Metazoa</taxon>
        <taxon>Spiralia</taxon>
        <taxon>Lophotrochozoa</taxon>
        <taxon>Mollusca</taxon>
        <taxon>Gastropoda</taxon>
        <taxon>Caenogastropoda</taxon>
        <taxon>Sorbeoconcha</taxon>
        <taxon>Cerithioidea</taxon>
        <taxon>Batillariidae</taxon>
        <taxon>Batillaria</taxon>
    </lineage>
</organism>
<feature type="repeat" description="WD" evidence="3">
    <location>
        <begin position="581"/>
        <end position="613"/>
    </location>
</feature>
<keyword evidence="2" id="KW-0677">Repeat</keyword>
<feature type="repeat" description="WD" evidence="3">
    <location>
        <begin position="701"/>
        <end position="747"/>
    </location>
</feature>
<dbReference type="SUPFAM" id="SSF81383">
    <property type="entry name" value="F-box domain"/>
    <property type="match status" value="1"/>
</dbReference>
<dbReference type="InterPro" id="IPR001810">
    <property type="entry name" value="F-box_dom"/>
</dbReference>
<keyword evidence="7" id="KW-1185">Reference proteome</keyword>
<dbReference type="PROSITE" id="PS50294">
    <property type="entry name" value="WD_REPEATS_REGION"/>
    <property type="match status" value="5"/>
</dbReference>
<dbReference type="SUPFAM" id="SSF50978">
    <property type="entry name" value="WD40 repeat-like"/>
    <property type="match status" value="1"/>
</dbReference>
<dbReference type="InterPro" id="IPR001680">
    <property type="entry name" value="WD40_rpt"/>
</dbReference>
<gene>
    <name evidence="6" type="ORF">BaRGS_00005536</name>
</gene>
<dbReference type="InterPro" id="IPR036047">
    <property type="entry name" value="F-box-like_dom_sf"/>
</dbReference>
<feature type="repeat" description="WD" evidence="3">
    <location>
        <begin position="621"/>
        <end position="662"/>
    </location>
</feature>
<dbReference type="PANTHER" id="PTHR22847:SF736">
    <property type="entry name" value="F-BOX DOMAIN-CONTAINING PROTEIN"/>
    <property type="match status" value="1"/>
</dbReference>
<dbReference type="EMBL" id="JACVVK020000021">
    <property type="protein sequence ID" value="KAK7503271.1"/>
    <property type="molecule type" value="Genomic_DNA"/>
</dbReference>
<dbReference type="InterPro" id="IPR036322">
    <property type="entry name" value="WD40_repeat_dom_sf"/>
</dbReference>
<dbReference type="CDD" id="cd00200">
    <property type="entry name" value="WD40"/>
    <property type="match status" value="1"/>
</dbReference>
<evidence type="ECO:0000256" key="1">
    <source>
        <dbReference type="ARBA" id="ARBA00022574"/>
    </source>
</evidence>
<dbReference type="Pfam" id="PF00400">
    <property type="entry name" value="WD40"/>
    <property type="match status" value="5"/>
</dbReference>
<dbReference type="InterPro" id="IPR020472">
    <property type="entry name" value="WD40_PAC1"/>
</dbReference>
<feature type="repeat" description="WD" evidence="3">
    <location>
        <begin position="540"/>
        <end position="580"/>
    </location>
</feature>
<dbReference type="InterPro" id="IPR019775">
    <property type="entry name" value="WD40_repeat_CS"/>
</dbReference>
<dbReference type="Proteomes" id="UP001519460">
    <property type="component" value="Unassembled WGS sequence"/>
</dbReference>
<dbReference type="GO" id="GO:1990234">
    <property type="term" value="C:transferase complex"/>
    <property type="evidence" value="ECO:0007669"/>
    <property type="project" value="UniProtKB-ARBA"/>
</dbReference>
<dbReference type="PANTHER" id="PTHR22847">
    <property type="entry name" value="WD40 REPEAT PROTEIN"/>
    <property type="match status" value="1"/>
</dbReference>
<evidence type="ECO:0000313" key="7">
    <source>
        <dbReference type="Proteomes" id="UP001519460"/>
    </source>
</evidence>
<dbReference type="PROSITE" id="PS00678">
    <property type="entry name" value="WD_REPEATS_1"/>
    <property type="match status" value="4"/>
</dbReference>
<feature type="compositionally biased region" description="Basic and acidic residues" evidence="4">
    <location>
        <begin position="286"/>
        <end position="297"/>
    </location>
</feature>
<dbReference type="InterPro" id="IPR015943">
    <property type="entry name" value="WD40/YVTN_repeat-like_dom_sf"/>
</dbReference>
<reference evidence="6 7" key="1">
    <citation type="journal article" date="2023" name="Sci. Data">
        <title>Genome assembly of the Korean intertidal mud-creeper Batillaria attramentaria.</title>
        <authorList>
            <person name="Patra A.K."/>
            <person name="Ho P.T."/>
            <person name="Jun S."/>
            <person name="Lee S.J."/>
            <person name="Kim Y."/>
            <person name="Won Y.J."/>
        </authorList>
    </citation>
    <scope>NUCLEOTIDE SEQUENCE [LARGE SCALE GENOMIC DNA]</scope>
    <source>
        <strain evidence="6">Wonlab-2016</strain>
    </source>
</reference>
<evidence type="ECO:0000256" key="3">
    <source>
        <dbReference type="PROSITE-ProRule" id="PRU00221"/>
    </source>
</evidence>
<feature type="domain" description="F-box" evidence="5">
    <location>
        <begin position="414"/>
        <end position="460"/>
    </location>
</feature>
<dbReference type="PROSITE" id="PS50082">
    <property type="entry name" value="WD_REPEATS_2"/>
    <property type="match status" value="6"/>
</dbReference>
<evidence type="ECO:0000256" key="4">
    <source>
        <dbReference type="SAM" id="MobiDB-lite"/>
    </source>
</evidence>
<comment type="caution">
    <text evidence="6">The sequence shown here is derived from an EMBL/GenBank/DDBJ whole genome shotgun (WGS) entry which is preliminary data.</text>
</comment>
<dbReference type="Gene3D" id="2.130.10.10">
    <property type="entry name" value="YVTN repeat-like/Quinoprotein amine dehydrogenase"/>
    <property type="match status" value="3"/>
</dbReference>
<dbReference type="SMART" id="SM00256">
    <property type="entry name" value="FBOX"/>
    <property type="match status" value="1"/>
</dbReference>
<dbReference type="AlphaFoldDB" id="A0ABD0LVR1"/>
<name>A0ABD0LVR1_9CAEN</name>
<dbReference type="Gene3D" id="1.20.1280.50">
    <property type="match status" value="1"/>
</dbReference>
<proteinExistence type="predicted"/>
<feature type="compositionally biased region" description="Basic and acidic residues" evidence="4">
    <location>
        <begin position="257"/>
        <end position="270"/>
    </location>
</feature>
<accession>A0ABD0LVR1</accession>
<dbReference type="SMART" id="SM00320">
    <property type="entry name" value="WD40"/>
    <property type="match status" value="7"/>
</dbReference>
<evidence type="ECO:0000256" key="2">
    <source>
        <dbReference type="ARBA" id="ARBA00022737"/>
    </source>
</evidence>
<protein>
    <recommendedName>
        <fullName evidence="5">F-box domain-containing protein</fullName>
    </recommendedName>
</protein>
<feature type="repeat" description="WD" evidence="3">
    <location>
        <begin position="500"/>
        <end position="539"/>
    </location>
</feature>
<dbReference type="Pfam" id="PF12937">
    <property type="entry name" value="F-box-like"/>
    <property type="match status" value="1"/>
</dbReference>
<evidence type="ECO:0000313" key="6">
    <source>
        <dbReference type="EMBL" id="KAK7503271.1"/>
    </source>
</evidence>
<dbReference type="PROSITE" id="PS50181">
    <property type="entry name" value="FBOX"/>
    <property type="match status" value="1"/>
</dbReference>
<dbReference type="PRINTS" id="PR00320">
    <property type="entry name" value="GPROTEINBRPT"/>
</dbReference>
<evidence type="ECO:0000259" key="5">
    <source>
        <dbReference type="PROSITE" id="PS50181"/>
    </source>
</evidence>
<keyword evidence="1 3" id="KW-0853">WD repeat</keyword>